<reference evidence="9 10" key="1">
    <citation type="submission" date="2017-11" db="EMBL/GenBank/DDBJ databases">
        <title>Bacillus camelliae sp. nov., isolated from pu'er tea.</title>
        <authorList>
            <person name="Niu L."/>
        </authorList>
    </citation>
    <scope>NUCLEOTIDE SEQUENCE [LARGE SCALE GENOMIC DNA]</scope>
    <source>
        <strain evidence="9 10">7578-1</strain>
    </source>
</reference>
<dbReference type="InterPro" id="IPR051313">
    <property type="entry name" value="Bact_iron-sidero_bind"/>
</dbReference>
<proteinExistence type="inferred from homology"/>
<dbReference type="FunFam" id="3.40.50.1980:FF:000003">
    <property type="entry name" value="Iron ABC transporter substrate-binding protein"/>
    <property type="match status" value="1"/>
</dbReference>
<organism evidence="9 10">
    <name type="scientific">Heyndrickxia camelliae</name>
    <dbReference type="NCBI Taxonomy" id="1707093"/>
    <lineage>
        <taxon>Bacteria</taxon>
        <taxon>Bacillati</taxon>
        <taxon>Bacillota</taxon>
        <taxon>Bacilli</taxon>
        <taxon>Bacillales</taxon>
        <taxon>Bacillaceae</taxon>
        <taxon>Heyndrickxia</taxon>
    </lineage>
</organism>
<evidence type="ECO:0000256" key="5">
    <source>
        <dbReference type="ARBA" id="ARBA00023139"/>
    </source>
</evidence>
<dbReference type="RefSeq" id="WP_101355380.1">
    <property type="nucleotide sequence ID" value="NZ_PIQO01000014.1"/>
</dbReference>
<comment type="subcellular location">
    <subcellularLocation>
        <location evidence="1">Cell membrane</location>
        <topology evidence="1">Lipid-anchor</topology>
    </subcellularLocation>
</comment>
<dbReference type="CDD" id="cd01146">
    <property type="entry name" value="FhuD"/>
    <property type="match status" value="1"/>
</dbReference>
<evidence type="ECO:0000256" key="2">
    <source>
        <dbReference type="ARBA" id="ARBA00008814"/>
    </source>
</evidence>
<feature type="signal peptide" evidence="7">
    <location>
        <begin position="1"/>
        <end position="20"/>
    </location>
</feature>
<keyword evidence="4 7" id="KW-0732">Signal</keyword>
<keyword evidence="5" id="KW-0564">Palmitate</keyword>
<name>A0A2N3LH78_9BACI</name>
<dbReference type="PROSITE" id="PS50983">
    <property type="entry name" value="FE_B12_PBP"/>
    <property type="match status" value="1"/>
</dbReference>
<dbReference type="GO" id="GO:0005886">
    <property type="term" value="C:plasma membrane"/>
    <property type="evidence" value="ECO:0007669"/>
    <property type="project" value="UniProtKB-SubCell"/>
</dbReference>
<dbReference type="GO" id="GO:1901678">
    <property type="term" value="P:iron coordination entity transport"/>
    <property type="evidence" value="ECO:0007669"/>
    <property type="project" value="UniProtKB-ARBA"/>
</dbReference>
<dbReference type="OrthoDB" id="9793175at2"/>
<protein>
    <submittedName>
        <fullName evidence="9">Iron siderophore-binding protein</fullName>
    </submittedName>
</protein>
<dbReference type="SUPFAM" id="SSF53807">
    <property type="entry name" value="Helical backbone' metal receptor"/>
    <property type="match status" value="1"/>
</dbReference>
<evidence type="ECO:0000256" key="7">
    <source>
        <dbReference type="SAM" id="SignalP"/>
    </source>
</evidence>
<gene>
    <name evidence="9" type="ORF">CWO92_16870</name>
</gene>
<dbReference type="InterPro" id="IPR002491">
    <property type="entry name" value="ABC_transptr_periplasmic_BD"/>
</dbReference>
<evidence type="ECO:0000256" key="1">
    <source>
        <dbReference type="ARBA" id="ARBA00004193"/>
    </source>
</evidence>
<dbReference type="PANTHER" id="PTHR30532:SF21">
    <property type="entry name" value="SIDEROPHORE-BINDING LIPOPROTEIN YFIY-RELATED"/>
    <property type="match status" value="1"/>
</dbReference>
<comment type="caution">
    <text evidence="9">The sequence shown here is derived from an EMBL/GenBank/DDBJ whole genome shotgun (WGS) entry which is preliminary data.</text>
</comment>
<evidence type="ECO:0000313" key="10">
    <source>
        <dbReference type="Proteomes" id="UP000233440"/>
    </source>
</evidence>
<dbReference type="FunFam" id="3.40.50.1980:FF:000018">
    <property type="entry name" value="Iron(III) dicitrate-binding periplasmic protein"/>
    <property type="match status" value="1"/>
</dbReference>
<dbReference type="AlphaFoldDB" id="A0A2N3LH78"/>
<dbReference type="Proteomes" id="UP000233440">
    <property type="component" value="Unassembled WGS sequence"/>
</dbReference>
<sequence>MGKTKSIFTIIAILSLLLLAACGNNKSGEVEKEKGTNSNAAGKNYTVEHAMGKTTIKGTPKRVVILTNEGTEALLALGIKPVGAVQSWTGNPWYDHIKDKMKNVKVVGTEDQVNVEAIAKLHPDLIIGNKMRQEKIYDQLSAIAPTVFAETLRGDWKENFSLYAKAVNQEAKGKEVIQQFNQRIADIKKKLGDKTNMKVSLLRFMSGDVRIYHKDTFAGVILDQLGFARAKGQDADDFAERNLTKERIPAMDGDILFYFTYDTGDGGASSLEKEYINDPLFKNLKVAKAGNVHKVNDVIWNTAGGVIAANLMLDDIEKIFLHK</sequence>
<accession>A0A2N3LH78</accession>
<keyword evidence="6" id="KW-0449">Lipoprotein</keyword>
<keyword evidence="3" id="KW-0813">Transport</keyword>
<dbReference type="GO" id="GO:0030288">
    <property type="term" value="C:outer membrane-bounded periplasmic space"/>
    <property type="evidence" value="ECO:0007669"/>
    <property type="project" value="TreeGrafter"/>
</dbReference>
<dbReference type="Pfam" id="PF01497">
    <property type="entry name" value="Peripla_BP_2"/>
    <property type="match status" value="1"/>
</dbReference>
<evidence type="ECO:0000256" key="4">
    <source>
        <dbReference type="ARBA" id="ARBA00022729"/>
    </source>
</evidence>
<dbReference type="PROSITE" id="PS51257">
    <property type="entry name" value="PROKAR_LIPOPROTEIN"/>
    <property type="match status" value="1"/>
</dbReference>
<dbReference type="EMBL" id="PIQO01000014">
    <property type="protein sequence ID" value="PKR83927.1"/>
    <property type="molecule type" value="Genomic_DNA"/>
</dbReference>
<evidence type="ECO:0000256" key="3">
    <source>
        <dbReference type="ARBA" id="ARBA00022448"/>
    </source>
</evidence>
<comment type="similarity">
    <text evidence="2">Belongs to the bacterial solute-binding protein 8 family.</text>
</comment>
<feature type="chain" id="PRO_5039430239" evidence="7">
    <location>
        <begin position="21"/>
        <end position="323"/>
    </location>
</feature>
<keyword evidence="10" id="KW-1185">Reference proteome</keyword>
<dbReference type="Gene3D" id="3.40.50.1980">
    <property type="entry name" value="Nitrogenase molybdenum iron protein domain"/>
    <property type="match status" value="2"/>
</dbReference>
<feature type="domain" description="Fe/B12 periplasmic-binding" evidence="8">
    <location>
        <begin position="62"/>
        <end position="323"/>
    </location>
</feature>
<dbReference type="PANTHER" id="PTHR30532">
    <property type="entry name" value="IRON III DICITRATE-BINDING PERIPLASMIC PROTEIN"/>
    <property type="match status" value="1"/>
</dbReference>
<evidence type="ECO:0000256" key="6">
    <source>
        <dbReference type="ARBA" id="ARBA00023288"/>
    </source>
</evidence>
<evidence type="ECO:0000259" key="8">
    <source>
        <dbReference type="PROSITE" id="PS50983"/>
    </source>
</evidence>
<evidence type="ECO:0000313" key="9">
    <source>
        <dbReference type="EMBL" id="PKR83927.1"/>
    </source>
</evidence>